<protein>
    <recommendedName>
        <fullName evidence="3">Reverse transcriptase/retrotransposon-derived protein RNase H-like domain-containing protein</fullName>
    </recommendedName>
</protein>
<dbReference type="InterPro" id="IPR043502">
    <property type="entry name" value="DNA/RNA_pol_sf"/>
</dbReference>
<keyword evidence="2" id="KW-1185">Reference proteome</keyword>
<sequence length="130" mass="14508">MKLNPSKCTFGVSSGRFLGYLVTHRGIEACANQIMAILNMKSPVTRKEIQSLTGRAAALNRFLSRRDTKTSKDLYIYLAVSDSAVSSALIREELGAQHPVFYTSKALLNAETRYRYSTLQKLSSMQRLAI</sequence>
<gene>
    <name evidence="1" type="ORF">L3X38_017538</name>
</gene>
<evidence type="ECO:0008006" key="3">
    <source>
        <dbReference type="Google" id="ProtNLM"/>
    </source>
</evidence>
<dbReference type="EMBL" id="JAJFAZ020000003">
    <property type="protein sequence ID" value="KAI5338267.1"/>
    <property type="molecule type" value="Genomic_DNA"/>
</dbReference>
<evidence type="ECO:0000313" key="2">
    <source>
        <dbReference type="Proteomes" id="UP001054821"/>
    </source>
</evidence>
<organism evidence="1 2">
    <name type="scientific">Prunus dulcis</name>
    <name type="common">Almond</name>
    <name type="synonym">Amygdalus dulcis</name>
    <dbReference type="NCBI Taxonomy" id="3755"/>
    <lineage>
        <taxon>Eukaryota</taxon>
        <taxon>Viridiplantae</taxon>
        <taxon>Streptophyta</taxon>
        <taxon>Embryophyta</taxon>
        <taxon>Tracheophyta</taxon>
        <taxon>Spermatophyta</taxon>
        <taxon>Magnoliopsida</taxon>
        <taxon>eudicotyledons</taxon>
        <taxon>Gunneridae</taxon>
        <taxon>Pentapetalae</taxon>
        <taxon>rosids</taxon>
        <taxon>fabids</taxon>
        <taxon>Rosales</taxon>
        <taxon>Rosaceae</taxon>
        <taxon>Amygdaloideae</taxon>
        <taxon>Amygdaleae</taxon>
        <taxon>Prunus</taxon>
    </lineage>
</organism>
<dbReference type="PANTHER" id="PTHR37984:SF5">
    <property type="entry name" value="PROTEIN NYNRIN-LIKE"/>
    <property type="match status" value="1"/>
</dbReference>
<dbReference type="InterPro" id="IPR050951">
    <property type="entry name" value="Retrovirus_Pol_polyprotein"/>
</dbReference>
<reference evidence="1 2" key="1">
    <citation type="journal article" date="2022" name="G3 (Bethesda)">
        <title>Whole-genome sequence and methylome profiling of the almond [Prunus dulcis (Mill.) D.A. Webb] cultivar 'Nonpareil'.</title>
        <authorList>
            <person name="D'Amico-Willman K.M."/>
            <person name="Ouma W.Z."/>
            <person name="Meulia T."/>
            <person name="Sideli G.M."/>
            <person name="Gradziel T.M."/>
            <person name="Fresnedo-Ramirez J."/>
        </authorList>
    </citation>
    <scope>NUCLEOTIDE SEQUENCE [LARGE SCALE GENOMIC DNA]</scope>
    <source>
        <strain evidence="1">Clone GOH B32 T37-40</strain>
    </source>
</reference>
<accession>A0AAD4WA17</accession>
<dbReference type="PANTHER" id="PTHR37984">
    <property type="entry name" value="PROTEIN CBG26694"/>
    <property type="match status" value="1"/>
</dbReference>
<dbReference type="AlphaFoldDB" id="A0AAD4WA17"/>
<proteinExistence type="predicted"/>
<evidence type="ECO:0000313" key="1">
    <source>
        <dbReference type="EMBL" id="KAI5338267.1"/>
    </source>
</evidence>
<dbReference type="Gene3D" id="3.30.70.270">
    <property type="match status" value="1"/>
</dbReference>
<dbReference type="Proteomes" id="UP001054821">
    <property type="component" value="Chromosome 3"/>
</dbReference>
<dbReference type="SUPFAM" id="SSF56672">
    <property type="entry name" value="DNA/RNA polymerases"/>
    <property type="match status" value="1"/>
</dbReference>
<comment type="caution">
    <text evidence="1">The sequence shown here is derived from an EMBL/GenBank/DDBJ whole genome shotgun (WGS) entry which is preliminary data.</text>
</comment>
<dbReference type="InterPro" id="IPR043128">
    <property type="entry name" value="Rev_trsase/Diguanyl_cyclase"/>
</dbReference>
<name>A0AAD4WA17_PRUDU</name>